<dbReference type="InterPro" id="IPR019775">
    <property type="entry name" value="WD40_repeat_CS"/>
</dbReference>
<keyword evidence="18" id="KW-1185">Reference proteome</keyword>
<dbReference type="PROSITE" id="PS50082">
    <property type="entry name" value="WD_REPEATS_2"/>
    <property type="match status" value="3"/>
</dbReference>
<keyword evidence="5" id="KW-0493">Microtubule</keyword>
<feature type="domain" description="CFA20" evidence="14">
    <location>
        <begin position="91"/>
        <end position="259"/>
    </location>
</feature>
<feature type="compositionally biased region" description="Polar residues" evidence="13">
    <location>
        <begin position="1"/>
        <end position="13"/>
    </location>
</feature>
<dbReference type="SUPFAM" id="SSF50978">
    <property type="entry name" value="WD40 repeat-like"/>
    <property type="match status" value="2"/>
</dbReference>
<dbReference type="InterPro" id="IPR015943">
    <property type="entry name" value="WD40/YVTN_repeat-like_dom_sf"/>
</dbReference>
<dbReference type="Pfam" id="PF05018">
    <property type="entry name" value="CFA20_dom"/>
    <property type="match status" value="1"/>
</dbReference>
<name>A0A3Q2C7Y4_CYPVA</name>
<evidence type="ECO:0000256" key="9">
    <source>
        <dbReference type="ARBA" id="ARBA00060089"/>
    </source>
</evidence>
<evidence type="ECO:0000256" key="7">
    <source>
        <dbReference type="ARBA" id="ARBA00022794"/>
    </source>
</evidence>
<evidence type="ECO:0000256" key="13">
    <source>
        <dbReference type="SAM" id="MobiDB-lite"/>
    </source>
</evidence>
<keyword evidence="4 12" id="KW-0853">WD repeat</keyword>
<dbReference type="PANTHER" id="PTHR13720:SF24">
    <property type="entry name" value="WD REPEAT-CONTAINING PROTEIN 90"/>
    <property type="match status" value="1"/>
</dbReference>
<evidence type="ECO:0000256" key="1">
    <source>
        <dbReference type="ARBA" id="ARBA00004114"/>
    </source>
</evidence>
<accession>A0A3Q2C7Y4</accession>
<dbReference type="Proteomes" id="UP000265020">
    <property type="component" value="Unassembled WGS sequence"/>
</dbReference>
<dbReference type="GeneTree" id="ENSGT00940000160173"/>
<dbReference type="Pfam" id="PF00400">
    <property type="entry name" value="WD40"/>
    <property type="match status" value="3"/>
</dbReference>
<dbReference type="GO" id="GO:0034451">
    <property type="term" value="C:centriolar satellite"/>
    <property type="evidence" value="ECO:0007669"/>
    <property type="project" value="UniProtKB-SubCell"/>
</dbReference>
<feature type="domain" description="WDR90/POC16 second beta-propeller" evidence="16">
    <location>
        <begin position="657"/>
        <end position="930"/>
    </location>
</feature>
<keyword evidence="6" id="KW-0677">Repeat</keyword>
<dbReference type="PROSITE" id="PS50294">
    <property type="entry name" value="WD_REPEATS_REGION"/>
    <property type="match status" value="2"/>
</dbReference>
<dbReference type="FunFam" id="2.130.10.10:FF:001417">
    <property type="entry name" value="WD repeat domain 90"/>
    <property type="match status" value="1"/>
</dbReference>
<sequence length="1705" mass="187741">MPDNSPTPDNSQVFGRCDRTISPPADGLVEQPSLAGSEGQALQPRSQRENEQTSAGMQVSFLIHLKDPVECPPNLFISIMCVVALLIIAGWQHPYVNIFKHVKVEEWKRSAKVGDVTSYMDKTLKCSVFRIKGPVPANSYILVPKNPNHSLGLTGRYFYLLFRPTPGKYFMVHLDVAEGQLVRISFSNMFKEFKSTATWLQFPFVCLLGLAPTSVRWTCLMMDLRFTLSVYLNCHHSHLKSIKLCANMVVKNMFTSDLLLDPGITFNEAKQRGLSSSQGTGPIPREMSFPVPKGSSWDDLYDHIKYGYLLENHRIIGFGGATSRCALWTRSGEAVVYPCHAIIVSMNILSREQRFFIGHTDKISTLALNGNTTLLASGQNGNNSVVLIWDYNQGHRLSMFRAHAHSLCSLSFSFGGGILCGVGKDRHNKTMVVVWNTLNVSRGGDVTILAKAHTDVDIITMKVAFFDDTRMVSCGRENIRLWRVRNGTLRSCPVNLGHYHSLDFTDVTFEEGISSDQCVDDRTFACTKSGHIFEIDYSRVAVKNVRKLLPAQQQHADGRENCSFNTGSGIAINSISVSSSFCATGSEDGFLRLWTLDFSAILLEAEHEGPVSEVSISSDSLQVLAATTSGNLGFLDVSTRGYNTLMRSHTDAVLGFSVDGIRRHLTTASADGTVRVWNMDSLHQLYDFVSEDNPCSVAFHPHEQTFSCGFSSGIVRVFDISSSKLLAEHKQHRGEVIGLAFSADGEFMYSADSEGSLALYNASEEDHLLTRVTCNVVARGTERAPDALSVSGDSSRLAFVGPSQYIVTIADARSLDELLRVDVSILDVESPQLDSALKVCFSPASTEHLLVTTSANKILWLSSKTGRLLRQVSNVHKHLCSSLAVSEDSRFLLTSGHNAVKVWDYNMTHRVNSQVMFIGHSQPIRQVKVPPLVYLLQSLLLGLFHLFLGFGSLPVCEDDPAKPVQSTAPNPSSDSRPAVSFLKVTDLDSDSFSPLNAGQTDKSKIHFHNIQETDLLCVFFYLNFKAFICKGRFSTDSTQNQLERPDCYKHFIPRLRTFSPDQVKLFIDNEGIKLKAVIGYNGNGRGNMVWSPDQGLFAYSCGCVVVVEYLHSGTQKHLQGHSKEISCLAISNDAQTMASAAGGNGSTSSVFIWDVQSGTCRKTLSYHKGAVQSLFCVYKYVIEVLQMFSPVGDFSDPGLALWSTENFKLLSSVKMSGPIHDAAFSPSTAGQMACVGSRGVYFCSIQTHLSNTDLKVHRVSPPSEVGEVELTALSYHMDSYLLTSTNRGHVCAWDITKLCCFMIWKADDGEIGVLLCRGNRLLTGSNTHWLRVWDIKAAQDVTMYKGSVVMEQELMLDGTMVSAAFDSSVDMGIVGTTAGTLWYINWSDNSSIRLVSGHRSKVNDVVFSCDESHFATCSEDGSVRVWSTSSYELVVQFQVIDQACGCLCWSPSSGEDGAHIAAGYGDGTLRIFRLASKEMEMKLHPHYVAVSAITYSASGHVILSAGDGLVAVSSPTSGATIRVIRDHKGATITSIQCVNEQFGVEGNELFLAAGADRRVSVWATDWSKEKCDLLDWLTFPAPANFEDDSFPPSLAAFYPADHSLLVYTGYAVEKELSFYSLTKKQIIKKISLTHWATCLSLSSKNHLLVVGSKERVLKLIKSTSGRFQDFLQHSDSVQTCHFSPSGMLLFSAAYNEVLLWEVPGF</sequence>
<dbReference type="InterPro" id="IPR055440">
    <property type="entry name" value="Beta-prop_WDR90_4th"/>
</dbReference>
<dbReference type="PANTHER" id="PTHR13720">
    <property type="entry name" value="WD-40 REPEAT PROTEIN"/>
    <property type="match status" value="1"/>
</dbReference>
<dbReference type="GO" id="GO:0030030">
    <property type="term" value="P:cell projection organization"/>
    <property type="evidence" value="ECO:0007669"/>
    <property type="project" value="UniProtKB-KW"/>
</dbReference>
<dbReference type="InterPro" id="IPR055441">
    <property type="entry name" value="Beta-prop_WDR90_POC16_2nd"/>
</dbReference>
<dbReference type="FunFam" id="2.130.10.10:FF:000522">
    <property type="entry name" value="WD repeat domain 90"/>
    <property type="match status" value="1"/>
</dbReference>
<keyword evidence="3" id="KW-0963">Cytoplasm</keyword>
<evidence type="ECO:0000256" key="12">
    <source>
        <dbReference type="PROSITE-ProRule" id="PRU00221"/>
    </source>
</evidence>
<dbReference type="InterPro" id="IPR036322">
    <property type="entry name" value="WD40_repeat_dom_sf"/>
</dbReference>
<dbReference type="Ensembl" id="ENSCVAT00000014498.1">
    <property type="protein sequence ID" value="ENSCVAP00000000778.1"/>
    <property type="gene ID" value="ENSCVAG00000001759.1"/>
</dbReference>
<dbReference type="InterPro" id="IPR001680">
    <property type="entry name" value="WD40_rpt"/>
</dbReference>
<comment type="similarity">
    <text evidence="10">Belongs to the WD repeat WDR90/POC16 family.</text>
</comment>
<evidence type="ECO:0000256" key="10">
    <source>
        <dbReference type="ARBA" id="ARBA00061300"/>
    </source>
</evidence>
<feature type="repeat" description="WD" evidence="12">
    <location>
        <begin position="729"/>
        <end position="770"/>
    </location>
</feature>
<dbReference type="PROSITE" id="PS00678">
    <property type="entry name" value="WD_REPEATS_1"/>
    <property type="match status" value="1"/>
</dbReference>
<evidence type="ECO:0000256" key="8">
    <source>
        <dbReference type="ARBA" id="ARBA00023212"/>
    </source>
</evidence>
<dbReference type="InterPro" id="IPR011047">
    <property type="entry name" value="Quinoprotein_ADH-like_sf"/>
</dbReference>
<dbReference type="GO" id="GO:0005929">
    <property type="term" value="C:cilium"/>
    <property type="evidence" value="ECO:0007669"/>
    <property type="project" value="UniProtKB-ARBA"/>
</dbReference>
<evidence type="ECO:0000256" key="5">
    <source>
        <dbReference type="ARBA" id="ARBA00022701"/>
    </source>
</evidence>
<dbReference type="SUPFAM" id="SSF50998">
    <property type="entry name" value="Quinoprotein alcohol dehydrogenase-like"/>
    <property type="match status" value="2"/>
</dbReference>
<comment type="function">
    <text evidence="9">Microtubule-binding protein that plays a crucial role in ensuring inner core protein localization within the centriole core, as well as in maintaining the microtubule wall integrity and the overall centriole roundness and stability. Required for efficient primary cilium formation.</text>
</comment>
<organism evidence="17 18">
    <name type="scientific">Cyprinodon variegatus</name>
    <name type="common">Sheepshead minnow</name>
    <dbReference type="NCBI Taxonomy" id="28743"/>
    <lineage>
        <taxon>Eukaryota</taxon>
        <taxon>Metazoa</taxon>
        <taxon>Chordata</taxon>
        <taxon>Craniata</taxon>
        <taxon>Vertebrata</taxon>
        <taxon>Euteleostomi</taxon>
        <taxon>Actinopterygii</taxon>
        <taxon>Neopterygii</taxon>
        <taxon>Teleostei</taxon>
        <taxon>Neoteleostei</taxon>
        <taxon>Acanthomorphata</taxon>
        <taxon>Ovalentaria</taxon>
        <taxon>Atherinomorphae</taxon>
        <taxon>Cyprinodontiformes</taxon>
        <taxon>Cyprinodontidae</taxon>
        <taxon>Cyprinodon</taxon>
    </lineage>
</organism>
<dbReference type="FunFam" id="2.130.10.10:FF:000590">
    <property type="entry name" value="WD repeat domain 90"/>
    <property type="match status" value="1"/>
</dbReference>
<evidence type="ECO:0000259" key="16">
    <source>
        <dbReference type="Pfam" id="PF23393"/>
    </source>
</evidence>
<reference evidence="17" key="2">
    <citation type="submission" date="2025-09" db="UniProtKB">
        <authorList>
            <consortium name="Ensembl"/>
        </authorList>
    </citation>
    <scope>IDENTIFICATION</scope>
</reference>
<feature type="domain" description="WDR90 4th beta-propeller" evidence="15">
    <location>
        <begin position="1401"/>
        <end position="1702"/>
    </location>
</feature>
<dbReference type="OMA" id="DHYVHIR"/>
<dbReference type="Gene3D" id="2.130.10.10">
    <property type="entry name" value="YVTN repeat-like/Quinoprotein amine dehydrogenase"/>
    <property type="match status" value="6"/>
</dbReference>
<dbReference type="GO" id="GO:0005874">
    <property type="term" value="C:microtubule"/>
    <property type="evidence" value="ECO:0007669"/>
    <property type="project" value="UniProtKB-KW"/>
</dbReference>
<feature type="region of interest" description="Disordered" evidence="13">
    <location>
        <begin position="1"/>
        <end position="53"/>
    </location>
</feature>
<reference evidence="17" key="1">
    <citation type="submission" date="2025-08" db="UniProtKB">
        <authorList>
            <consortium name="Ensembl"/>
        </authorList>
    </citation>
    <scope>IDENTIFICATION</scope>
</reference>
<keyword evidence="8" id="KW-0206">Cytoskeleton</keyword>
<evidence type="ECO:0000256" key="2">
    <source>
        <dbReference type="ARBA" id="ARBA00004607"/>
    </source>
</evidence>
<dbReference type="SMART" id="SM00320">
    <property type="entry name" value="WD40"/>
    <property type="match status" value="19"/>
</dbReference>
<evidence type="ECO:0000256" key="11">
    <source>
        <dbReference type="ARBA" id="ARBA00070509"/>
    </source>
</evidence>
<dbReference type="Pfam" id="PF23393">
    <property type="entry name" value="Beta-prop_WDR90_POC16_2nd"/>
    <property type="match status" value="1"/>
</dbReference>
<comment type="subcellular location">
    <subcellularLocation>
        <location evidence="2">Cytoplasm</location>
        <location evidence="2">Cytoskeleton</location>
        <location evidence="2">Microtubule organizing center</location>
        <location evidence="2">Centrosome</location>
        <location evidence="2">Centriolar satellite</location>
    </subcellularLocation>
    <subcellularLocation>
        <location evidence="1">Cytoplasm</location>
        <location evidence="1">Cytoskeleton</location>
        <location evidence="1">Microtubule organizing center</location>
        <location evidence="1">Centrosome</location>
        <location evidence="1">Centriole</location>
    </subcellularLocation>
</comment>
<keyword evidence="7" id="KW-0970">Cilium biogenesis/degradation</keyword>
<dbReference type="Pfam" id="PF23342">
    <property type="entry name" value="WDR90_beta-prop_4th"/>
    <property type="match status" value="1"/>
</dbReference>
<dbReference type="InterPro" id="IPR050630">
    <property type="entry name" value="WD_repeat_EMAP"/>
</dbReference>
<dbReference type="STRING" id="28743.ENSCVAP00000000778"/>
<protein>
    <recommendedName>
        <fullName evidence="11">WD repeat-containing protein 90</fullName>
    </recommendedName>
</protein>
<dbReference type="GO" id="GO:0005814">
    <property type="term" value="C:centriole"/>
    <property type="evidence" value="ECO:0007669"/>
    <property type="project" value="UniProtKB-SubCell"/>
</dbReference>
<evidence type="ECO:0000259" key="15">
    <source>
        <dbReference type="Pfam" id="PF23342"/>
    </source>
</evidence>
<proteinExistence type="inferred from homology"/>
<evidence type="ECO:0000256" key="6">
    <source>
        <dbReference type="ARBA" id="ARBA00022737"/>
    </source>
</evidence>
<evidence type="ECO:0000259" key="14">
    <source>
        <dbReference type="Pfam" id="PF05018"/>
    </source>
</evidence>
<evidence type="ECO:0000313" key="18">
    <source>
        <dbReference type="Proteomes" id="UP000265020"/>
    </source>
</evidence>
<feature type="repeat" description="WD" evidence="12">
    <location>
        <begin position="646"/>
        <end position="687"/>
    </location>
</feature>
<dbReference type="InterPro" id="IPR007714">
    <property type="entry name" value="CFA20_dom"/>
</dbReference>
<evidence type="ECO:0000256" key="3">
    <source>
        <dbReference type="ARBA" id="ARBA00022490"/>
    </source>
</evidence>
<evidence type="ECO:0000256" key="4">
    <source>
        <dbReference type="ARBA" id="ARBA00022574"/>
    </source>
</evidence>
<feature type="repeat" description="WD" evidence="12">
    <location>
        <begin position="1395"/>
        <end position="1436"/>
    </location>
</feature>
<evidence type="ECO:0000313" key="17">
    <source>
        <dbReference type="Ensembl" id="ENSCVAP00000000778.1"/>
    </source>
</evidence>